<comment type="function">
    <text evidence="5 6">Methyltransferase required for the conversion of demethylmenaquinol (DMKH2) to menaquinol (MKH2).</text>
</comment>
<dbReference type="InterPro" id="IPR029063">
    <property type="entry name" value="SAM-dependent_MTases_sf"/>
</dbReference>
<dbReference type="InterPro" id="IPR023576">
    <property type="entry name" value="UbiE/COQ5_MeTrFase_CS"/>
</dbReference>
<name>A0A919YJQ2_9BACL</name>
<dbReference type="RefSeq" id="WP_194230177.1">
    <property type="nucleotide sequence ID" value="NZ_AP025343.1"/>
</dbReference>
<dbReference type="SUPFAM" id="SSF53335">
    <property type="entry name" value="S-adenosyl-L-methionine-dependent methyltransferases"/>
    <property type="match status" value="1"/>
</dbReference>
<proteinExistence type="inferred from homology"/>
<accession>A0A919YJQ2</accession>
<dbReference type="Pfam" id="PF01209">
    <property type="entry name" value="Ubie_methyltran"/>
    <property type="match status" value="1"/>
</dbReference>
<dbReference type="EMBL" id="BORT01000022">
    <property type="protein sequence ID" value="GIO49552.1"/>
    <property type="molecule type" value="Genomic_DNA"/>
</dbReference>
<gene>
    <name evidence="6 7" type="primary">menG</name>
    <name evidence="7" type="ORF">J34TS1_43170</name>
</gene>
<sequence length="248" mass="28136">MNSNTSEPGAHTEGQYEHVHSVFESIAPKYDIMNDILSFRRHKAWRKFTMKKMAIKPGDTAVDICCGTCDWTLSIAEASRSGSIVGLDFSSNMLKVGEQKIRAKQLQDQITLVQGDAMELPFEDNRFDYATIGFGLRNVPDLVKVLEEMKRVVKPGGMVVCLELSKPTWQPFKGIYYFYFQQILPKLGKLFAKRYEQYKWLPDSLALFPGREELASIFRSIGLQHVEAYPLTGGIAALHIGIKENRHV</sequence>
<organism evidence="7 8">
    <name type="scientific">Paenibacillus azoreducens</name>
    <dbReference type="NCBI Taxonomy" id="116718"/>
    <lineage>
        <taxon>Bacteria</taxon>
        <taxon>Bacillati</taxon>
        <taxon>Bacillota</taxon>
        <taxon>Bacilli</taxon>
        <taxon>Bacillales</taxon>
        <taxon>Paenibacillaceae</taxon>
        <taxon>Paenibacillus</taxon>
    </lineage>
</organism>
<dbReference type="HAMAP" id="MF_01813">
    <property type="entry name" value="MenG_UbiE_methyltr"/>
    <property type="match status" value="1"/>
</dbReference>
<dbReference type="AlphaFoldDB" id="A0A919YJQ2"/>
<dbReference type="Gene3D" id="3.40.50.150">
    <property type="entry name" value="Vaccinia Virus protein VP39"/>
    <property type="match status" value="1"/>
</dbReference>
<dbReference type="GO" id="GO:0032259">
    <property type="term" value="P:methylation"/>
    <property type="evidence" value="ECO:0007669"/>
    <property type="project" value="UniProtKB-KW"/>
</dbReference>
<keyword evidence="2 6" id="KW-0489">Methyltransferase</keyword>
<dbReference type="GO" id="GO:0009234">
    <property type="term" value="P:menaquinone biosynthetic process"/>
    <property type="evidence" value="ECO:0007669"/>
    <property type="project" value="UniProtKB-UniRule"/>
</dbReference>
<feature type="binding site" evidence="6">
    <location>
        <begin position="116"/>
        <end position="117"/>
    </location>
    <ligand>
        <name>S-adenosyl-L-methionine</name>
        <dbReference type="ChEBI" id="CHEBI:59789"/>
    </ligand>
</feature>
<dbReference type="Proteomes" id="UP000682811">
    <property type="component" value="Unassembled WGS sequence"/>
</dbReference>
<evidence type="ECO:0000313" key="8">
    <source>
        <dbReference type="Proteomes" id="UP000682811"/>
    </source>
</evidence>
<dbReference type="FunFam" id="3.40.50.150:FF:000086">
    <property type="entry name" value="Demethylmenaquinone methyltransferase"/>
    <property type="match status" value="1"/>
</dbReference>
<dbReference type="PROSITE" id="PS01184">
    <property type="entry name" value="UBIE_2"/>
    <property type="match status" value="1"/>
</dbReference>
<evidence type="ECO:0000256" key="2">
    <source>
        <dbReference type="ARBA" id="ARBA00022603"/>
    </source>
</evidence>
<keyword evidence="1 6" id="KW-0474">Menaquinone biosynthesis</keyword>
<feature type="binding site" evidence="6">
    <location>
        <position position="88"/>
    </location>
    <ligand>
        <name>S-adenosyl-L-methionine</name>
        <dbReference type="ChEBI" id="CHEBI:59789"/>
    </ligand>
</feature>
<comment type="catalytic activity">
    <reaction evidence="6">
        <text>a 2-demethylmenaquinol + S-adenosyl-L-methionine = a menaquinol + S-adenosyl-L-homocysteine + H(+)</text>
        <dbReference type="Rhea" id="RHEA:42640"/>
        <dbReference type="Rhea" id="RHEA-COMP:9539"/>
        <dbReference type="Rhea" id="RHEA-COMP:9563"/>
        <dbReference type="ChEBI" id="CHEBI:15378"/>
        <dbReference type="ChEBI" id="CHEBI:18151"/>
        <dbReference type="ChEBI" id="CHEBI:55437"/>
        <dbReference type="ChEBI" id="CHEBI:57856"/>
        <dbReference type="ChEBI" id="CHEBI:59789"/>
        <dbReference type="EC" id="2.1.1.163"/>
    </reaction>
</comment>
<keyword evidence="3 6" id="KW-0808">Transferase</keyword>
<comment type="pathway">
    <text evidence="6">Quinol/quinone metabolism; menaquinone biosynthesis; menaquinol from 1,4-dihydroxy-2-naphthoate: step 2/2.</text>
</comment>
<evidence type="ECO:0000256" key="5">
    <source>
        <dbReference type="ARBA" id="ARBA00059758"/>
    </source>
</evidence>
<dbReference type="NCBIfam" id="NF001243">
    <property type="entry name" value="PRK00216.1-4"/>
    <property type="match status" value="1"/>
</dbReference>
<evidence type="ECO:0000256" key="6">
    <source>
        <dbReference type="HAMAP-Rule" id="MF_01813"/>
    </source>
</evidence>
<keyword evidence="8" id="KW-1185">Reference proteome</keyword>
<dbReference type="CDD" id="cd02440">
    <property type="entry name" value="AdoMet_MTases"/>
    <property type="match status" value="1"/>
</dbReference>
<dbReference type="PROSITE" id="PS01183">
    <property type="entry name" value="UBIE_1"/>
    <property type="match status" value="1"/>
</dbReference>
<evidence type="ECO:0000313" key="7">
    <source>
        <dbReference type="EMBL" id="GIO49552.1"/>
    </source>
</evidence>
<dbReference type="PANTHER" id="PTHR43591:SF24">
    <property type="entry name" value="2-METHOXY-6-POLYPRENYL-1,4-BENZOQUINOL METHYLASE, MITOCHONDRIAL"/>
    <property type="match status" value="1"/>
</dbReference>
<dbReference type="NCBIfam" id="TIGR01934">
    <property type="entry name" value="MenG_MenH_UbiE"/>
    <property type="match status" value="1"/>
</dbReference>
<evidence type="ECO:0000256" key="4">
    <source>
        <dbReference type="ARBA" id="ARBA00022691"/>
    </source>
</evidence>
<comment type="caution">
    <text evidence="6">Lacks conserved residue(s) required for the propagation of feature annotation.</text>
</comment>
<dbReference type="NCBIfam" id="NF001244">
    <property type="entry name" value="PRK00216.1-5"/>
    <property type="match status" value="1"/>
</dbReference>
<dbReference type="GO" id="GO:0043770">
    <property type="term" value="F:demethylmenaquinone methyltransferase activity"/>
    <property type="evidence" value="ECO:0007669"/>
    <property type="project" value="UniProtKB-UniRule"/>
</dbReference>
<comment type="caution">
    <text evidence="7">The sequence shown here is derived from an EMBL/GenBank/DDBJ whole genome shotgun (WGS) entry which is preliminary data.</text>
</comment>
<evidence type="ECO:0000256" key="1">
    <source>
        <dbReference type="ARBA" id="ARBA00022428"/>
    </source>
</evidence>
<dbReference type="InterPro" id="IPR004033">
    <property type="entry name" value="UbiE/COQ5_MeTrFase"/>
</dbReference>
<dbReference type="PANTHER" id="PTHR43591">
    <property type="entry name" value="METHYLTRANSFERASE"/>
    <property type="match status" value="1"/>
</dbReference>
<evidence type="ECO:0000256" key="3">
    <source>
        <dbReference type="ARBA" id="ARBA00022679"/>
    </source>
</evidence>
<dbReference type="PROSITE" id="PS51608">
    <property type="entry name" value="SAM_MT_UBIE"/>
    <property type="match status" value="1"/>
</dbReference>
<keyword evidence="4 6" id="KW-0949">S-adenosyl-L-methionine</keyword>
<protein>
    <recommendedName>
        <fullName evidence="6">Demethylmenaquinone methyltransferase</fullName>
        <ecNumber evidence="6">2.1.1.163</ecNumber>
    </recommendedName>
</protein>
<feature type="binding site" evidence="6">
    <location>
        <position position="68"/>
    </location>
    <ligand>
        <name>S-adenosyl-L-methionine</name>
        <dbReference type="ChEBI" id="CHEBI:59789"/>
    </ligand>
</feature>
<reference evidence="7 8" key="1">
    <citation type="submission" date="2021-03" db="EMBL/GenBank/DDBJ databases">
        <title>Antimicrobial resistance genes in bacteria isolated from Japanese honey, and their potential for conferring macrolide and lincosamide resistance in the American foulbrood pathogen Paenibacillus larvae.</title>
        <authorList>
            <person name="Okamoto M."/>
            <person name="Kumagai M."/>
            <person name="Kanamori H."/>
            <person name="Takamatsu D."/>
        </authorList>
    </citation>
    <scope>NUCLEOTIDE SEQUENCE [LARGE SCALE GENOMIC DNA]</scope>
    <source>
        <strain evidence="7 8">J34TS1</strain>
    </source>
</reference>
<comment type="similarity">
    <text evidence="6">Belongs to the class I-like SAM-binding methyltransferase superfamily. MenG/UbiE family.</text>
</comment>
<dbReference type="EC" id="2.1.1.163" evidence="6"/>